<dbReference type="GO" id="GO:0005886">
    <property type="term" value="C:plasma membrane"/>
    <property type="evidence" value="ECO:0007669"/>
    <property type="project" value="UniProtKB-SubCell"/>
</dbReference>
<dbReference type="RefSeq" id="WP_201166659.1">
    <property type="nucleotide sequence ID" value="NZ_JAEPWM010000001.1"/>
</dbReference>
<evidence type="ECO:0000256" key="8">
    <source>
        <dbReference type="ARBA" id="ARBA00023136"/>
    </source>
</evidence>
<evidence type="ECO:0000313" key="12">
    <source>
        <dbReference type="Proteomes" id="UP000630528"/>
    </source>
</evidence>
<feature type="region of interest" description="Disordered" evidence="9">
    <location>
        <begin position="177"/>
        <end position="222"/>
    </location>
</feature>
<dbReference type="Proteomes" id="UP000630528">
    <property type="component" value="Unassembled WGS sequence"/>
</dbReference>
<feature type="domain" description="Type II secretion system protein GspC N-terminal" evidence="10">
    <location>
        <begin position="71"/>
        <end position="141"/>
    </location>
</feature>
<evidence type="ECO:0000259" key="10">
    <source>
        <dbReference type="Pfam" id="PF11356"/>
    </source>
</evidence>
<keyword evidence="6" id="KW-0653">Protein transport</keyword>
<reference evidence="11" key="1">
    <citation type="journal article" date="2012" name="J. Microbiol. Biotechnol.">
        <title>Ramlibacter ginsenosidimutans sp. nov., with ginsenoside-converting activity.</title>
        <authorList>
            <person name="Wang L."/>
            <person name="An D.S."/>
            <person name="Kim S.G."/>
            <person name="Jin F.X."/>
            <person name="Kim S.C."/>
            <person name="Lee S.T."/>
            <person name="Im W.T."/>
        </authorList>
    </citation>
    <scope>NUCLEOTIDE SEQUENCE</scope>
    <source>
        <strain evidence="11">KACC 17527</strain>
    </source>
</reference>
<comment type="caution">
    <text evidence="11">The sequence shown here is derived from an EMBL/GenBank/DDBJ whole genome shotgun (WGS) entry which is preliminary data.</text>
</comment>
<dbReference type="InterPro" id="IPR024961">
    <property type="entry name" value="T2SS_GspC_N"/>
</dbReference>
<dbReference type="AlphaFoldDB" id="A0A934WLD8"/>
<gene>
    <name evidence="11" type="ORF">JJB11_04340</name>
</gene>
<comment type="subcellular location">
    <subcellularLocation>
        <location evidence="1">Cell inner membrane</location>
    </subcellularLocation>
</comment>
<keyword evidence="8" id="KW-0472">Membrane</keyword>
<dbReference type="Pfam" id="PF11356">
    <property type="entry name" value="T2SSC"/>
    <property type="match status" value="1"/>
</dbReference>
<reference evidence="11" key="2">
    <citation type="submission" date="2021-01" db="EMBL/GenBank/DDBJ databases">
        <authorList>
            <person name="Kang M."/>
        </authorList>
    </citation>
    <scope>NUCLEOTIDE SEQUENCE</scope>
    <source>
        <strain evidence="11">KACC 17527</strain>
    </source>
</reference>
<evidence type="ECO:0000256" key="3">
    <source>
        <dbReference type="ARBA" id="ARBA00022475"/>
    </source>
</evidence>
<sequence>MLTSIPAAWTVRGASFALWALAGASAVAWGLKLSGNPYAVTVPPSPARQVAAVDPAALARLLGGTPAATGAPMTAPSLASRFQLLGVAAGAHSGRGAAVISVDGKPARSYRVGATLEEGIVLQAVHGREAELGAPGRNEPLVVLQVPALKMESVQAGTTATGSAPAAPAFSAPAAPVFAPPAEAPAAPSLAAPASEPTPAASNAPTVPPGTAPVLSPRARGG</sequence>
<keyword evidence="3" id="KW-1003">Cell membrane</keyword>
<evidence type="ECO:0000256" key="6">
    <source>
        <dbReference type="ARBA" id="ARBA00022927"/>
    </source>
</evidence>
<accession>A0A934WLD8</accession>
<keyword evidence="2" id="KW-0813">Transport</keyword>
<organism evidence="11 12">
    <name type="scientific">Ramlibacter ginsenosidimutans</name>
    <dbReference type="NCBI Taxonomy" id="502333"/>
    <lineage>
        <taxon>Bacteria</taxon>
        <taxon>Pseudomonadati</taxon>
        <taxon>Pseudomonadota</taxon>
        <taxon>Betaproteobacteria</taxon>
        <taxon>Burkholderiales</taxon>
        <taxon>Comamonadaceae</taxon>
        <taxon>Ramlibacter</taxon>
    </lineage>
</organism>
<dbReference type="EMBL" id="JAEPWM010000001">
    <property type="protein sequence ID" value="MBK6005313.1"/>
    <property type="molecule type" value="Genomic_DNA"/>
</dbReference>
<evidence type="ECO:0000256" key="1">
    <source>
        <dbReference type="ARBA" id="ARBA00004533"/>
    </source>
</evidence>
<proteinExistence type="predicted"/>
<keyword evidence="7" id="KW-1133">Transmembrane helix</keyword>
<evidence type="ECO:0000256" key="2">
    <source>
        <dbReference type="ARBA" id="ARBA00022448"/>
    </source>
</evidence>
<evidence type="ECO:0000256" key="7">
    <source>
        <dbReference type="ARBA" id="ARBA00022989"/>
    </source>
</evidence>
<feature type="compositionally biased region" description="Low complexity" evidence="9">
    <location>
        <begin position="184"/>
        <end position="205"/>
    </location>
</feature>
<evidence type="ECO:0000313" key="11">
    <source>
        <dbReference type="EMBL" id="MBK6005313.1"/>
    </source>
</evidence>
<protein>
    <submittedName>
        <fullName evidence="11">General secretion pathway protein C</fullName>
    </submittedName>
</protein>
<evidence type="ECO:0000256" key="5">
    <source>
        <dbReference type="ARBA" id="ARBA00022692"/>
    </source>
</evidence>
<evidence type="ECO:0000256" key="4">
    <source>
        <dbReference type="ARBA" id="ARBA00022519"/>
    </source>
</evidence>
<dbReference type="Gene3D" id="2.30.30.830">
    <property type="match status" value="1"/>
</dbReference>
<name>A0A934WLD8_9BURK</name>
<evidence type="ECO:0000256" key="9">
    <source>
        <dbReference type="SAM" id="MobiDB-lite"/>
    </source>
</evidence>
<keyword evidence="5" id="KW-0812">Transmembrane</keyword>
<keyword evidence="12" id="KW-1185">Reference proteome</keyword>
<dbReference type="GO" id="GO:0015031">
    <property type="term" value="P:protein transport"/>
    <property type="evidence" value="ECO:0007669"/>
    <property type="project" value="UniProtKB-KW"/>
</dbReference>
<keyword evidence="4" id="KW-0997">Cell inner membrane</keyword>